<feature type="region of interest" description="Disordered" evidence="1">
    <location>
        <begin position="1"/>
        <end position="45"/>
    </location>
</feature>
<evidence type="ECO:0000256" key="1">
    <source>
        <dbReference type="SAM" id="MobiDB-lite"/>
    </source>
</evidence>
<organism evidence="2 3">
    <name type="scientific">Paenibacillus vortex V453</name>
    <dbReference type="NCBI Taxonomy" id="715225"/>
    <lineage>
        <taxon>Bacteria</taxon>
        <taxon>Bacillati</taxon>
        <taxon>Bacillota</taxon>
        <taxon>Bacilli</taxon>
        <taxon>Bacillales</taxon>
        <taxon>Paenibacillaceae</taxon>
        <taxon>Paenibacillus</taxon>
    </lineage>
</organism>
<gene>
    <name evidence="2" type="ORF">PVOR_02691</name>
</gene>
<proteinExistence type="predicted"/>
<accession>A0A2R9T1S0</accession>
<protein>
    <submittedName>
        <fullName evidence="2">Uncharacterized protein</fullName>
    </submittedName>
</protein>
<comment type="caution">
    <text evidence="2">The sequence shown here is derived from an EMBL/GenBank/DDBJ whole genome shotgun (WGS) entry which is preliminary data.</text>
</comment>
<reference evidence="2 3" key="1">
    <citation type="journal article" date="2010" name="BMC Genomics">
        <title>Genome sequence of the pattern forming Paenibacillus vortex bacterium reveals potential for thriving in complex environments.</title>
        <authorList>
            <person name="Sirota-Madi A."/>
            <person name="Olender T."/>
            <person name="Helman Y."/>
            <person name="Ingham C."/>
            <person name="Brainis I."/>
            <person name="Roth D."/>
            <person name="Hagi E."/>
            <person name="Brodsky L."/>
            <person name="Leshkowitz D."/>
            <person name="Galatenko V."/>
            <person name="Nikolaev V."/>
            <person name="Mugasimangalam R.C."/>
            <person name="Bransburg-Zabary S."/>
            <person name="Gutnick D.L."/>
            <person name="Lancet D."/>
            <person name="Ben-Jacob E."/>
        </authorList>
    </citation>
    <scope>NUCLEOTIDE SEQUENCE [LARGE SCALE GENOMIC DNA]</scope>
    <source>
        <strain evidence="2 3">V453</strain>
    </source>
</reference>
<dbReference type="KEGG" id="pvo:PVOR_02691"/>
<dbReference type="EMBL" id="ADHJ01000005">
    <property type="protein sequence ID" value="EFU43484.1"/>
    <property type="molecule type" value="Genomic_DNA"/>
</dbReference>
<evidence type="ECO:0000313" key="3">
    <source>
        <dbReference type="Proteomes" id="UP000003094"/>
    </source>
</evidence>
<dbReference type="Proteomes" id="UP000003094">
    <property type="component" value="Unassembled WGS sequence"/>
</dbReference>
<feature type="region of interest" description="Disordered" evidence="1">
    <location>
        <begin position="62"/>
        <end position="95"/>
    </location>
</feature>
<dbReference type="AlphaFoldDB" id="A0A2R9T1S0"/>
<feature type="compositionally biased region" description="Basic residues" evidence="1">
    <location>
        <begin position="74"/>
        <end position="89"/>
    </location>
</feature>
<sequence length="95" mass="10531">MLFLLQPRGEASAAHTQGWPTRRPRRGAFRGGLTPIRKSKPNPIAAGLDRGGLLFLFRPRGEASAAHTQGWPTRRPRRGAFRGGHARTKKQAEPR</sequence>
<keyword evidence="3" id="KW-1185">Reference proteome</keyword>
<name>A0A2R9T1S0_9BACL</name>
<evidence type="ECO:0000313" key="2">
    <source>
        <dbReference type="EMBL" id="EFU43484.1"/>
    </source>
</evidence>